<evidence type="ECO:0000256" key="1">
    <source>
        <dbReference type="SAM" id="Phobius"/>
    </source>
</evidence>
<comment type="caution">
    <text evidence="2">The sequence shown here is derived from an EMBL/GenBank/DDBJ whole genome shotgun (WGS) entry which is preliminary data.</text>
</comment>
<keyword evidence="1" id="KW-1133">Transmembrane helix</keyword>
<feature type="transmembrane region" description="Helical" evidence="1">
    <location>
        <begin position="119"/>
        <end position="137"/>
    </location>
</feature>
<keyword evidence="1" id="KW-0812">Transmembrane</keyword>
<accession>A0A3M8AKV3</accession>
<dbReference type="RefSeq" id="WP_122935474.1">
    <property type="nucleotide sequence ID" value="NZ_JBHSNT010000044.1"/>
</dbReference>
<feature type="transmembrane region" description="Helical" evidence="1">
    <location>
        <begin position="87"/>
        <end position="112"/>
    </location>
</feature>
<proteinExistence type="predicted"/>
<keyword evidence="3" id="KW-1185">Reference proteome</keyword>
<protein>
    <submittedName>
        <fullName evidence="2">Uncharacterized protein</fullName>
    </submittedName>
</protein>
<reference evidence="2 3" key="1">
    <citation type="submission" date="2018-10" db="EMBL/GenBank/DDBJ databases">
        <title>Isolation, diversity and antibacterial activity of antinobacteria from the wheat rhizosphere soil.</title>
        <authorList>
            <person name="Sun T."/>
        </authorList>
    </citation>
    <scope>NUCLEOTIDE SEQUENCE [LARGE SCALE GENOMIC DNA]</scope>
    <source>
        <strain evidence="2 3">SJ-23</strain>
    </source>
</reference>
<dbReference type="OrthoDB" id="5007962at2"/>
<gene>
    <name evidence="2" type="ORF">EDM22_02505</name>
</gene>
<dbReference type="Proteomes" id="UP000275048">
    <property type="component" value="Unassembled WGS sequence"/>
</dbReference>
<dbReference type="EMBL" id="RHHB01000002">
    <property type="protein sequence ID" value="RNB51840.1"/>
    <property type="molecule type" value="Genomic_DNA"/>
</dbReference>
<feature type="transmembrane region" description="Helical" evidence="1">
    <location>
        <begin position="143"/>
        <end position="163"/>
    </location>
</feature>
<organism evidence="2 3">
    <name type="scientific">Agromyces tardus</name>
    <dbReference type="NCBI Taxonomy" id="2583849"/>
    <lineage>
        <taxon>Bacteria</taxon>
        <taxon>Bacillati</taxon>
        <taxon>Actinomycetota</taxon>
        <taxon>Actinomycetes</taxon>
        <taxon>Micrococcales</taxon>
        <taxon>Microbacteriaceae</taxon>
        <taxon>Agromyces</taxon>
    </lineage>
</organism>
<dbReference type="AlphaFoldDB" id="A0A3M8AKV3"/>
<evidence type="ECO:0000313" key="2">
    <source>
        <dbReference type="EMBL" id="RNB51840.1"/>
    </source>
</evidence>
<keyword evidence="1" id="KW-0472">Membrane</keyword>
<evidence type="ECO:0000313" key="3">
    <source>
        <dbReference type="Proteomes" id="UP000275048"/>
    </source>
</evidence>
<sequence>MSAPFERVNVEKRPAYESPASLARPVTPPTSMRRPAATAVGSVLVVLRVIAGIVWLVSLWAFWDELLREQLDITVDPGTDEQAATDAVLAIILVFGAIVLVVELGLAVLVWFGSNWARIAVMLFATISITSSWVESVAGNAEITLRTTLVTLALDILVLLALSSRNARAYARRPRQRVILHRK</sequence>
<feature type="transmembrane region" description="Helical" evidence="1">
    <location>
        <begin position="39"/>
        <end position="63"/>
    </location>
</feature>
<name>A0A3M8AKV3_9MICO</name>